<proteinExistence type="predicted"/>
<name>Q0U4C9_PHANO</name>
<reference evidence="3" key="1">
    <citation type="journal article" date="2007" name="Plant Cell">
        <title>Dothideomycete-plant interactions illuminated by genome sequencing and EST analysis of the wheat pathogen Stagonospora nodorum.</title>
        <authorList>
            <person name="Hane J.K."/>
            <person name="Lowe R.G."/>
            <person name="Solomon P.S."/>
            <person name="Tan K.C."/>
            <person name="Schoch C.L."/>
            <person name="Spatafora J.W."/>
            <person name="Crous P.W."/>
            <person name="Kodira C."/>
            <person name="Birren B.W."/>
            <person name="Galagan J.E."/>
            <person name="Torriani S.F."/>
            <person name="McDonald B.A."/>
            <person name="Oliver R.P."/>
        </authorList>
    </citation>
    <scope>NUCLEOTIDE SEQUENCE [LARGE SCALE GENOMIC DNA]</scope>
    <source>
        <strain evidence="3">SN15 / ATCC MYA-4574 / FGSC 10173</strain>
    </source>
</reference>
<evidence type="ECO:0000256" key="1">
    <source>
        <dbReference type="SAM" id="MobiDB-lite"/>
    </source>
</evidence>
<protein>
    <submittedName>
        <fullName evidence="2">Uncharacterized protein</fullName>
    </submittedName>
</protein>
<dbReference type="EMBL" id="CH445350">
    <property type="protein sequence ID" value="EAT79269.2"/>
    <property type="molecule type" value="Genomic_DNA"/>
</dbReference>
<dbReference type="AlphaFoldDB" id="Q0U4C9"/>
<dbReference type="KEGG" id="pno:SNOG_13385"/>
<dbReference type="Proteomes" id="UP000001055">
    <property type="component" value="Unassembled WGS sequence"/>
</dbReference>
<sequence length="374" mass="41868">MAERRRLYTEEDMQVDDDMHDDQEPINSVQEPARIPAHEGDPYMFASAPFDSADDDMLEEERLAACEPPVDPLSRDGQEKLSPEAAALKIDVLRKFHEPPVTVPWDDVPGADWSAESERPPSGTVNCENGAKGAWNCPNPGTWGDYYISSKKAACPGCGQGRASHINEPDRMRWDIAAPKEKTTGEEQGKTKKGTGWLLFKKVTGLIGGITTAPSRSARPRPPTHHSNKSTHLFRALIAFGYPIPEALRIATNPFRMDGEASSKVMDIVAWLRKEGRWGKIDLGLGTKRFDIALLGQNSHSSSVSRMNSDELISRAFPDRHDRYEESNDDEFETRDSDYGDCTLEQLIRLAGLAFPSKRFDTYSYEAMRTEYDK</sequence>
<dbReference type="RefSeq" id="XP_001803595.1">
    <property type="nucleotide sequence ID" value="XM_001803543.1"/>
</dbReference>
<evidence type="ECO:0000313" key="3">
    <source>
        <dbReference type="Proteomes" id="UP000001055"/>
    </source>
</evidence>
<feature type="region of interest" description="Disordered" evidence="1">
    <location>
        <begin position="1"/>
        <end position="25"/>
    </location>
</feature>
<organism evidence="2 3">
    <name type="scientific">Phaeosphaeria nodorum (strain SN15 / ATCC MYA-4574 / FGSC 10173)</name>
    <name type="common">Glume blotch fungus</name>
    <name type="synonym">Parastagonospora nodorum</name>
    <dbReference type="NCBI Taxonomy" id="321614"/>
    <lineage>
        <taxon>Eukaryota</taxon>
        <taxon>Fungi</taxon>
        <taxon>Dikarya</taxon>
        <taxon>Ascomycota</taxon>
        <taxon>Pezizomycotina</taxon>
        <taxon>Dothideomycetes</taxon>
        <taxon>Pleosporomycetidae</taxon>
        <taxon>Pleosporales</taxon>
        <taxon>Pleosporineae</taxon>
        <taxon>Phaeosphaeriaceae</taxon>
        <taxon>Parastagonospora</taxon>
    </lineage>
</organism>
<dbReference type="InParanoid" id="Q0U4C9"/>
<feature type="compositionally biased region" description="Acidic residues" evidence="1">
    <location>
        <begin position="10"/>
        <end position="21"/>
    </location>
</feature>
<accession>Q0U4C9</accession>
<dbReference type="GeneID" id="5980512"/>
<evidence type="ECO:0000313" key="2">
    <source>
        <dbReference type="EMBL" id="EAT79269.2"/>
    </source>
</evidence>
<gene>
    <name evidence="2" type="ORF">SNOG_13385</name>
</gene>
<dbReference type="VEuPathDB" id="FungiDB:JI435_133850"/>